<dbReference type="GO" id="GO:0005840">
    <property type="term" value="C:ribosome"/>
    <property type="evidence" value="ECO:0007669"/>
    <property type="project" value="UniProtKB-KW"/>
</dbReference>
<dbReference type="EMBL" id="FNSO01000004">
    <property type="protein sequence ID" value="SED36010.1"/>
    <property type="molecule type" value="Genomic_DNA"/>
</dbReference>
<evidence type="ECO:0000313" key="3">
    <source>
        <dbReference type="EMBL" id="SED36010.1"/>
    </source>
</evidence>
<evidence type="ECO:0000259" key="2">
    <source>
        <dbReference type="PROSITE" id="PS51664"/>
    </source>
</evidence>
<dbReference type="GO" id="GO:0008641">
    <property type="term" value="F:ubiquitin-like modifier activating enzyme activity"/>
    <property type="evidence" value="ECO:0007669"/>
    <property type="project" value="InterPro"/>
</dbReference>
<dbReference type="OrthoDB" id="2379922at2"/>
<dbReference type="NCBIfam" id="TIGR03604">
    <property type="entry name" value="TOMM_cyclo_SagD"/>
    <property type="match status" value="1"/>
</dbReference>
<organism evidence="3 4">
    <name type="scientific">Amycolatopsis tolypomycina</name>
    <dbReference type="NCBI Taxonomy" id="208445"/>
    <lineage>
        <taxon>Bacteria</taxon>
        <taxon>Bacillati</taxon>
        <taxon>Actinomycetota</taxon>
        <taxon>Actinomycetes</taxon>
        <taxon>Pseudonocardiales</taxon>
        <taxon>Pseudonocardiaceae</taxon>
        <taxon>Amycolatopsis</taxon>
    </lineage>
</organism>
<dbReference type="PANTHER" id="PTHR37809">
    <property type="entry name" value="RIBOSOMAL PROTEIN S12 METHYLTHIOTRANSFERASE ACCESSORY FACTOR YCAO"/>
    <property type="match status" value="1"/>
</dbReference>
<dbReference type="Gene3D" id="3.90.930.60">
    <property type="match status" value="1"/>
</dbReference>
<reference evidence="4" key="1">
    <citation type="submission" date="2016-10" db="EMBL/GenBank/DDBJ databases">
        <authorList>
            <person name="Varghese N."/>
            <person name="Submissions S."/>
        </authorList>
    </citation>
    <scope>NUCLEOTIDE SEQUENCE [LARGE SCALE GENOMIC DNA]</scope>
    <source>
        <strain evidence="4">DSM 44544</strain>
    </source>
</reference>
<dbReference type="SUPFAM" id="SSF69572">
    <property type="entry name" value="Activating enzymes of the ubiquitin-like proteins"/>
    <property type="match status" value="1"/>
</dbReference>
<dbReference type="Gene3D" id="3.40.50.720">
    <property type="entry name" value="NAD(P)-binding Rossmann-like Domain"/>
    <property type="match status" value="1"/>
</dbReference>
<dbReference type="AlphaFoldDB" id="A0A1H5A319"/>
<dbReference type="Gene3D" id="3.30.160.660">
    <property type="match status" value="1"/>
</dbReference>
<sequence length="772" mass="83772">MTGSAVQPAPPRTLTATPPAAGPPVLAFKRHLRAEVRAGKGAYLFSEQGVISMRGARIESLAPLLDGTRELGEVLTARPDGMTPEEVAAIVAELVDAGLVSVRPAPGPAVDERELAYWDACGVDAPSAASRDTRREVRLLAVGDDVDTRPVVRALADAGLEVAPSGSAADEADLSIVLCTDYLDPRLGELDAEHRRTGRPWLLARPFAAQVWIGPILRPGESACWHCLTNRLWGHRHAEACAQELLGHEGPARRPAAALPSLTAAAAHLIALEASKWLAGYRHGGQESVWVLDTLDLQGKLHELRRRPQCPECGDATLVAARAELPIRLAPARKTTSTGGGHRTLTPAQTLERYRHLVSPVTGIIRDVRPDPAAPPFVNAYRSGFNVARGMTGVAGMQAGLRSENGGKGVSPIDAEVGALCEAVERFSGNYQGDEQRIRASFDELGAAAVHPNDCMLFAERQYRERAEWNATHGLFQHIAPRFDTTARIDWTPVWSLSGQRRLLPTGYLYYGVPAECGVRGLHADSNGAAAGSSLEDAVLQGTLELVERDAVALWWYNRTPMPGLDLGSFGDSWLEEMAGNYAGLGRELWALDLTSDLGVPVFVAISRRTDGPHEHIMFGFGAHLDPRIAVRRAVTELNQMIPDLLELGHAVDDPDTARWLEYATVANQPYLRPAAGERTRTLADFRFVHRPDVRDDVEALARTLAAAGSDLLVLDQTRPDVGLPVVKVLAPGLRPFWARYAPGRLFDVPVRLGRLAEPTPYERLNPFPMFL</sequence>
<dbReference type="PANTHER" id="PTHR37809:SF1">
    <property type="entry name" value="RIBOSOMAL PROTEIN S12 METHYLTHIOTRANSFERASE ACCESSORY FACTOR YCAO"/>
    <property type="match status" value="1"/>
</dbReference>
<keyword evidence="3" id="KW-0689">Ribosomal protein</keyword>
<dbReference type="Pfam" id="PF02624">
    <property type="entry name" value="YcaO"/>
    <property type="match status" value="1"/>
</dbReference>
<protein>
    <submittedName>
        <fullName evidence="3">Ribosomal protein S12 methylthiotransferase accessory factor</fullName>
    </submittedName>
</protein>
<dbReference type="InterPro" id="IPR027624">
    <property type="entry name" value="TOMM_cyclo_SagD"/>
</dbReference>
<feature type="region of interest" description="Disordered" evidence="1">
    <location>
        <begin position="1"/>
        <end position="22"/>
    </location>
</feature>
<dbReference type="GO" id="GO:0016740">
    <property type="term" value="F:transferase activity"/>
    <property type="evidence" value="ECO:0007669"/>
    <property type="project" value="UniProtKB-KW"/>
</dbReference>
<dbReference type="InterPro" id="IPR035985">
    <property type="entry name" value="Ubiquitin-activating_enz"/>
</dbReference>
<dbReference type="Gene3D" id="3.30.1330.230">
    <property type="match status" value="1"/>
</dbReference>
<dbReference type="Proteomes" id="UP000199622">
    <property type="component" value="Unassembled WGS sequence"/>
</dbReference>
<dbReference type="NCBIfam" id="TIGR00702">
    <property type="entry name" value="YcaO-type kinase domain"/>
    <property type="match status" value="1"/>
</dbReference>
<feature type="domain" description="YcaO" evidence="2">
    <location>
        <begin position="407"/>
        <end position="772"/>
    </location>
</feature>
<keyword evidence="3" id="KW-0808">Transferase</keyword>
<dbReference type="Gene3D" id="3.30.40.250">
    <property type="match status" value="1"/>
</dbReference>
<evidence type="ECO:0000256" key="1">
    <source>
        <dbReference type="SAM" id="MobiDB-lite"/>
    </source>
</evidence>
<dbReference type="InterPro" id="IPR022291">
    <property type="entry name" value="Bacteriocin_synth_cyclodeHase"/>
</dbReference>
<dbReference type="PROSITE" id="PS51664">
    <property type="entry name" value="YCAO"/>
    <property type="match status" value="1"/>
</dbReference>
<dbReference type="STRING" id="208445.SAMN04489727_7556"/>
<gene>
    <name evidence="3" type="ORF">SAMN04489727_7556</name>
</gene>
<evidence type="ECO:0000313" key="4">
    <source>
        <dbReference type="Proteomes" id="UP000199622"/>
    </source>
</evidence>
<dbReference type="InterPro" id="IPR003776">
    <property type="entry name" value="YcaO-like_dom"/>
</dbReference>
<dbReference type="RefSeq" id="WP_091316494.1">
    <property type="nucleotide sequence ID" value="NZ_FNSO01000004.1"/>
</dbReference>
<keyword evidence="3" id="KW-0687">Ribonucleoprotein</keyword>
<proteinExistence type="predicted"/>
<accession>A0A1H5A319</accession>
<name>A0A1H5A319_9PSEU</name>
<keyword evidence="4" id="KW-1185">Reference proteome</keyword>
<dbReference type="NCBIfam" id="TIGR03882">
    <property type="entry name" value="cyclo_dehyd_2"/>
    <property type="match status" value="1"/>
</dbReference>